<dbReference type="Proteomes" id="UP000283522">
    <property type="component" value="Unassembled WGS sequence"/>
</dbReference>
<dbReference type="EMBL" id="QXML01000005">
    <property type="protein sequence ID" value="RIW15064.1"/>
    <property type="molecule type" value="Genomic_DNA"/>
</dbReference>
<proteinExistence type="predicted"/>
<evidence type="ECO:0000313" key="2">
    <source>
        <dbReference type="Proteomes" id="UP000283522"/>
    </source>
</evidence>
<sequence>MAFLDLKMNLSPDFTHNPWKKTKKQGRLEILCQTFLATSSKNSKNPFNYLKESLFFKVSEKQKKPSRLGWLFECQS</sequence>
<reference evidence="1 2" key="1">
    <citation type="submission" date="2018-09" db="EMBL/GenBank/DDBJ databases">
        <authorList>
            <person name="Wang X."/>
            <person name="Du Z."/>
        </authorList>
    </citation>
    <scope>NUCLEOTIDE SEQUENCE [LARGE SCALE GENOMIC DNA]</scope>
    <source>
        <strain evidence="1 2">N3</strain>
    </source>
</reference>
<accession>A0A418PR39</accession>
<dbReference type="AlphaFoldDB" id="A0A418PR39"/>
<gene>
    <name evidence="1" type="ORF">D0X99_11485</name>
</gene>
<name>A0A418PR39_9BACT</name>
<protein>
    <submittedName>
        <fullName evidence="1">Uncharacterized protein</fullName>
    </submittedName>
</protein>
<evidence type="ECO:0000313" key="1">
    <source>
        <dbReference type="EMBL" id="RIW15064.1"/>
    </source>
</evidence>
<comment type="caution">
    <text evidence="1">The sequence shown here is derived from an EMBL/GenBank/DDBJ whole genome shotgun (WGS) entry which is preliminary data.</text>
</comment>
<keyword evidence="2" id="KW-1185">Reference proteome</keyword>
<organism evidence="1 2">
    <name type="scientific">Algoriphagus lacus</name>
    <dbReference type="NCBI Taxonomy" id="2056311"/>
    <lineage>
        <taxon>Bacteria</taxon>
        <taxon>Pseudomonadati</taxon>
        <taxon>Bacteroidota</taxon>
        <taxon>Cytophagia</taxon>
        <taxon>Cytophagales</taxon>
        <taxon>Cyclobacteriaceae</taxon>
        <taxon>Algoriphagus</taxon>
    </lineage>
</organism>